<dbReference type="NCBIfam" id="NF005559">
    <property type="entry name" value="PRK07231.1"/>
    <property type="match status" value="1"/>
</dbReference>
<evidence type="ECO:0000313" key="4">
    <source>
        <dbReference type="Proteomes" id="UP000831880"/>
    </source>
</evidence>
<dbReference type="RefSeq" id="WP_244751893.1">
    <property type="nucleotide sequence ID" value="NZ_CP095074.1"/>
</dbReference>
<evidence type="ECO:0000256" key="1">
    <source>
        <dbReference type="ARBA" id="ARBA00006484"/>
    </source>
</evidence>
<dbReference type="InterPro" id="IPR036291">
    <property type="entry name" value="NAD(P)-bd_dom_sf"/>
</dbReference>
<evidence type="ECO:0000256" key="2">
    <source>
        <dbReference type="ARBA" id="ARBA00023002"/>
    </source>
</evidence>
<dbReference type="PANTHER" id="PTHR24321">
    <property type="entry name" value="DEHYDROGENASES, SHORT CHAIN"/>
    <property type="match status" value="1"/>
</dbReference>
<evidence type="ECO:0000313" key="3">
    <source>
        <dbReference type="EMBL" id="UOQ92283.1"/>
    </source>
</evidence>
<proteinExistence type="inferred from homology"/>
<dbReference type="Pfam" id="PF13561">
    <property type="entry name" value="adh_short_C2"/>
    <property type="match status" value="1"/>
</dbReference>
<protein>
    <submittedName>
        <fullName evidence="3">SDR family oxidoreductase</fullName>
    </submittedName>
</protein>
<dbReference type="SUPFAM" id="SSF51735">
    <property type="entry name" value="NAD(P)-binding Rossmann-fold domains"/>
    <property type="match status" value="1"/>
</dbReference>
<keyword evidence="4" id="KW-1185">Reference proteome</keyword>
<gene>
    <name evidence="3" type="ORF">MUO14_17640</name>
</gene>
<keyword evidence="2" id="KW-0560">Oxidoreductase</keyword>
<organism evidence="3 4">
    <name type="scientific">Halobacillus shinanisalinarum</name>
    <dbReference type="NCBI Taxonomy" id="2932258"/>
    <lineage>
        <taxon>Bacteria</taxon>
        <taxon>Bacillati</taxon>
        <taxon>Bacillota</taxon>
        <taxon>Bacilli</taxon>
        <taxon>Bacillales</taxon>
        <taxon>Bacillaceae</taxon>
        <taxon>Halobacillus</taxon>
    </lineage>
</organism>
<dbReference type="CDD" id="cd05233">
    <property type="entry name" value="SDR_c"/>
    <property type="match status" value="1"/>
</dbReference>
<dbReference type="PANTHER" id="PTHR24321:SF8">
    <property type="entry name" value="ESTRADIOL 17-BETA-DEHYDROGENASE 8-RELATED"/>
    <property type="match status" value="1"/>
</dbReference>
<comment type="similarity">
    <text evidence="1">Belongs to the short-chain dehydrogenases/reductases (SDR) family.</text>
</comment>
<dbReference type="InterPro" id="IPR002347">
    <property type="entry name" value="SDR_fam"/>
</dbReference>
<sequence length="248" mass="26651">MKVQGKTIVVTGANGGMGIAVVKQLLEEGAQVVGCDLKGDQLTGLGQEKLVIFEGDLLEESFVRHVFSKANERFGKIDGLVNAAGMAQQATPIEETTLDMWHNLLDINMTLLFLSCREAVNYMKKQQNGTIVNVASISAVRPRPGLQSYIASKGGAESFSRALAIELAHENIRVNTVHPGPCDTNMLEQFAAEGTDMEKAKEDIFKKSVPMGKLLTPENIASSIVFLLSEEADMVTGATLNVDGGRGI</sequence>
<accession>A0ABY4GWJ9</accession>
<dbReference type="EMBL" id="CP095074">
    <property type="protein sequence ID" value="UOQ92283.1"/>
    <property type="molecule type" value="Genomic_DNA"/>
</dbReference>
<reference evidence="3 4" key="1">
    <citation type="submission" date="2022-04" db="EMBL/GenBank/DDBJ databases">
        <title>Halobacillus sp. isolated from saltern.</title>
        <authorList>
            <person name="Won M."/>
            <person name="Lee C.-M."/>
            <person name="Woen H.-Y."/>
            <person name="Kwon S.-W."/>
        </authorList>
    </citation>
    <scope>NUCLEOTIDE SEQUENCE [LARGE SCALE GENOMIC DNA]</scope>
    <source>
        <strain evidence="3 4">SSTM10-2</strain>
    </source>
</reference>
<dbReference type="PRINTS" id="PR00080">
    <property type="entry name" value="SDRFAMILY"/>
</dbReference>
<name>A0ABY4GWJ9_9BACI</name>
<dbReference type="Gene3D" id="3.40.50.720">
    <property type="entry name" value="NAD(P)-binding Rossmann-like Domain"/>
    <property type="match status" value="1"/>
</dbReference>
<dbReference type="Proteomes" id="UP000831880">
    <property type="component" value="Chromosome"/>
</dbReference>
<dbReference type="PRINTS" id="PR00081">
    <property type="entry name" value="GDHRDH"/>
</dbReference>